<dbReference type="KEGG" id="anr:Ana3638_12080"/>
<evidence type="ECO:0000256" key="2">
    <source>
        <dbReference type="ARBA" id="ARBA00022448"/>
    </source>
</evidence>
<dbReference type="InterPro" id="IPR050763">
    <property type="entry name" value="ABC_transporter_ATP-binding"/>
</dbReference>
<dbReference type="SUPFAM" id="SSF52540">
    <property type="entry name" value="P-loop containing nucleoside triphosphate hydrolases"/>
    <property type="match status" value="1"/>
</dbReference>
<dbReference type="Proteomes" id="UP000464314">
    <property type="component" value="Chromosome"/>
</dbReference>
<evidence type="ECO:0000256" key="4">
    <source>
        <dbReference type="ARBA" id="ARBA00022840"/>
    </source>
</evidence>
<keyword evidence="7" id="KW-1185">Reference proteome</keyword>
<evidence type="ECO:0000256" key="1">
    <source>
        <dbReference type="ARBA" id="ARBA00005417"/>
    </source>
</evidence>
<keyword evidence="4 6" id="KW-0067">ATP-binding</keyword>
<dbReference type="PANTHER" id="PTHR42711">
    <property type="entry name" value="ABC TRANSPORTER ATP-BINDING PROTEIN"/>
    <property type="match status" value="1"/>
</dbReference>
<comment type="similarity">
    <text evidence="1">Belongs to the ABC transporter superfamily.</text>
</comment>
<dbReference type="InterPro" id="IPR027417">
    <property type="entry name" value="P-loop_NTPase"/>
</dbReference>
<organism evidence="6 7">
    <name type="scientific">Anaerocolumna sedimenticola</name>
    <dbReference type="NCBI Taxonomy" id="2696063"/>
    <lineage>
        <taxon>Bacteria</taxon>
        <taxon>Bacillati</taxon>
        <taxon>Bacillota</taxon>
        <taxon>Clostridia</taxon>
        <taxon>Lachnospirales</taxon>
        <taxon>Lachnospiraceae</taxon>
        <taxon>Anaerocolumna</taxon>
    </lineage>
</organism>
<sequence>MSLILEVKDLVKSYNGKEVLHGISFQVEKGEVFALLGINGAGKSTTLECLEGLKRYESGSIQFFNKNGSQSKLHNRIGIQLQSSALPGNITVYEAYRLFCLANKVKADKELLERFGLKNLLYKQYSSLSTGQKRRLHLVLALVHNPEIVFLDEPTAGLDVEGQVALHEEISKLKESGKTILLASHDMAEVEKLCNRIAIMKEGKIGYIGSPEELIPAFSDTAEIALKTEDSYELGNLNFSKYLKRDNGYDYYKSSVLSDALLELLQFYKENNQKVLDIKINHATLEEKFMEFSKEELA</sequence>
<name>A0A6P1TLW2_9FIRM</name>
<dbReference type="AlphaFoldDB" id="A0A6P1TLW2"/>
<keyword evidence="3" id="KW-0547">Nucleotide-binding</keyword>
<reference evidence="6 7" key="1">
    <citation type="submission" date="2020-01" db="EMBL/GenBank/DDBJ databases">
        <title>Genome analysis of Anaerocolumna sp. CBA3638.</title>
        <authorList>
            <person name="Kim J."/>
            <person name="Roh S.W."/>
        </authorList>
    </citation>
    <scope>NUCLEOTIDE SEQUENCE [LARGE SCALE GENOMIC DNA]</scope>
    <source>
        <strain evidence="6 7">CBA3638</strain>
    </source>
</reference>
<dbReference type="GO" id="GO:0005524">
    <property type="term" value="F:ATP binding"/>
    <property type="evidence" value="ECO:0007669"/>
    <property type="project" value="UniProtKB-KW"/>
</dbReference>
<dbReference type="PANTHER" id="PTHR42711:SF5">
    <property type="entry name" value="ABC TRANSPORTER ATP-BINDING PROTEIN NATA"/>
    <property type="match status" value="1"/>
</dbReference>
<dbReference type="InterPro" id="IPR003439">
    <property type="entry name" value="ABC_transporter-like_ATP-bd"/>
</dbReference>
<protein>
    <submittedName>
        <fullName evidence="6">ATP-binding cassette domain-containing protein</fullName>
    </submittedName>
</protein>
<dbReference type="EMBL" id="CP048000">
    <property type="protein sequence ID" value="QHQ61423.1"/>
    <property type="molecule type" value="Genomic_DNA"/>
</dbReference>
<dbReference type="PROSITE" id="PS50893">
    <property type="entry name" value="ABC_TRANSPORTER_2"/>
    <property type="match status" value="1"/>
</dbReference>
<dbReference type="Pfam" id="PF00005">
    <property type="entry name" value="ABC_tran"/>
    <property type="match status" value="1"/>
</dbReference>
<evidence type="ECO:0000259" key="5">
    <source>
        <dbReference type="PROSITE" id="PS50893"/>
    </source>
</evidence>
<dbReference type="SMART" id="SM00382">
    <property type="entry name" value="AAA"/>
    <property type="match status" value="1"/>
</dbReference>
<gene>
    <name evidence="6" type="ORF">Ana3638_12080</name>
</gene>
<dbReference type="InterPro" id="IPR003593">
    <property type="entry name" value="AAA+_ATPase"/>
</dbReference>
<evidence type="ECO:0000313" key="7">
    <source>
        <dbReference type="Proteomes" id="UP000464314"/>
    </source>
</evidence>
<accession>A0A6P1TLW2</accession>
<dbReference type="Gene3D" id="3.40.50.300">
    <property type="entry name" value="P-loop containing nucleotide triphosphate hydrolases"/>
    <property type="match status" value="1"/>
</dbReference>
<dbReference type="RefSeq" id="WP_161838248.1">
    <property type="nucleotide sequence ID" value="NZ_CP048000.1"/>
</dbReference>
<keyword evidence="2" id="KW-0813">Transport</keyword>
<evidence type="ECO:0000313" key="6">
    <source>
        <dbReference type="EMBL" id="QHQ61423.1"/>
    </source>
</evidence>
<feature type="domain" description="ABC transporter" evidence="5">
    <location>
        <begin position="5"/>
        <end position="227"/>
    </location>
</feature>
<dbReference type="CDD" id="cd03230">
    <property type="entry name" value="ABC_DR_subfamily_A"/>
    <property type="match status" value="1"/>
</dbReference>
<proteinExistence type="inferred from homology"/>
<evidence type="ECO:0000256" key="3">
    <source>
        <dbReference type="ARBA" id="ARBA00022741"/>
    </source>
</evidence>
<dbReference type="GO" id="GO:0016887">
    <property type="term" value="F:ATP hydrolysis activity"/>
    <property type="evidence" value="ECO:0007669"/>
    <property type="project" value="InterPro"/>
</dbReference>